<keyword evidence="1" id="KW-0812">Transmembrane</keyword>
<evidence type="ECO:0000256" key="1">
    <source>
        <dbReference type="SAM" id="Phobius"/>
    </source>
</evidence>
<evidence type="ECO:0000313" key="2">
    <source>
        <dbReference type="EMBL" id="MBC8580612.1"/>
    </source>
</evidence>
<keyword evidence="1" id="KW-0472">Membrane</keyword>
<reference evidence="2" key="1">
    <citation type="submission" date="2020-08" db="EMBL/GenBank/DDBJ databases">
        <title>Genome public.</title>
        <authorList>
            <person name="Liu C."/>
            <person name="Sun Q."/>
        </authorList>
    </citation>
    <scope>NUCLEOTIDE SEQUENCE</scope>
    <source>
        <strain evidence="2">NSJ-12</strain>
    </source>
</reference>
<feature type="transmembrane region" description="Helical" evidence="1">
    <location>
        <begin position="188"/>
        <end position="210"/>
    </location>
</feature>
<name>A0A926IEB5_9FIRM</name>
<dbReference type="Proteomes" id="UP000655830">
    <property type="component" value="Unassembled WGS sequence"/>
</dbReference>
<proteinExistence type="predicted"/>
<organism evidence="2 3">
    <name type="scientific">Zhenhengia yiwuensis</name>
    <dbReference type="NCBI Taxonomy" id="2763666"/>
    <lineage>
        <taxon>Bacteria</taxon>
        <taxon>Bacillati</taxon>
        <taxon>Bacillota</taxon>
        <taxon>Clostridia</taxon>
        <taxon>Lachnospirales</taxon>
        <taxon>Lachnospiraceae</taxon>
        <taxon>Zhenhengia</taxon>
    </lineage>
</organism>
<feature type="transmembrane region" description="Helical" evidence="1">
    <location>
        <begin position="55"/>
        <end position="73"/>
    </location>
</feature>
<dbReference type="InterPro" id="IPR010374">
    <property type="entry name" value="DUF969"/>
</dbReference>
<comment type="caution">
    <text evidence="2">The sequence shown here is derived from an EMBL/GenBank/DDBJ whole genome shotgun (WGS) entry which is preliminary data.</text>
</comment>
<protein>
    <submittedName>
        <fullName evidence="2">DUF969 domain-containing protein</fullName>
    </submittedName>
</protein>
<dbReference type="Pfam" id="PF06149">
    <property type="entry name" value="DUF969"/>
    <property type="match status" value="1"/>
</dbReference>
<dbReference type="RefSeq" id="WP_177671029.1">
    <property type="nucleotide sequence ID" value="NZ_JACRSY010000024.1"/>
</dbReference>
<feature type="transmembrane region" description="Helical" evidence="1">
    <location>
        <begin position="157"/>
        <end position="176"/>
    </location>
</feature>
<dbReference type="EMBL" id="JACRSY010000024">
    <property type="protein sequence ID" value="MBC8580612.1"/>
    <property type="molecule type" value="Genomic_DNA"/>
</dbReference>
<evidence type="ECO:0000313" key="3">
    <source>
        <dbReference type="Proteomes" id="UP000655830"/>
    </source>
</evidence>
<keyword evidence="1" id="KW-1133">Transmembrane helix</keyword>
<dbReference type="AlphaFoldDB" id="A0A926IEB5"/>
<feature type="transmembrane region" description="Helical" evidence="1">
    <location>
        <begin position="6"/>
        <end position="34"/>
    </location>
</feature>
<gene>
    <name evidence="2" type="ORF">H8718_13900</name>
</gene>
<keyword evidence="3" id="KW-1185">Reference proteome</keyword>
<accession>A0A926IEB5</accession>
<sequence length="225" mass="24239">MQLIGIVIVIVGFILKFDTIAVVLTAGLATGLAAGMGIAEILGTIGDTFIKQRHMALFLLILPIIGLSERYGLKQRAIELIKNIKNLSTGKVLSLYLLIREVAIALGLRLGGQTEFVRPLIEPMANGAAVSEYGELDEKVEEKIKAASAAADNYGNFFAQNIFMANSGVLLIAGTLEELGYQVDTLQIVQIAIPVAIIALVLGVIQNLHLDRTIRKTMAKKRGDK</sequence>